<evidence type="ECO:0000313" key="2">
    <source>
        <dbReference type="EMBL" id="GGI95687.1"/>
    </source>
</evidence>
<dbReference type="GO" id="GO:0004803">
    <property type="term" value="F:transposase activity"/>
    <property type="evidence" value="ECO:0007669"/>
    <property type="project" value="InterPro"/>
</dbReference>
<dbReference type="GO" id="GO:0006313">
    <property type="term" value="P:DNA transposition"/>
    <property type="evidence" value="ECO:0007669"/>
    <property type="project" value="InterPro"/>
</dbReference>
<comment type="caution">
    <text evidence="2">The sequence shown here is derived from an EMBL/GenBank/DDBJ whole genome shotgun (WGS) entry which is preliminary data.</text>
</comment>
<dbReference type="AlphaFoldDB" id="A0A830E742"/>
<dbReference type="SUPFAM" id="SSF53098">
    <property type="entry name" value="Ribonuclease H-like"/>
    <property type="match status" value="1"/>
</dbReference>
<proteinExistence type="predicted"/>
<gene>
    <name evidence="2" type="ORF">GCM10008995_02200</name>
</gene>
<protein>
    <recommendedName>
        <fullName evidence="1">Transposase IS4-like domain-containing protein</fullName>
    </recommendedName>
</protein>
<dbReference type="GO" id="GO:0003677">
    <property type="term" value="F:DNA binding"/>
    <property type="evidence" value="ECO:0007669"/>
    <property type="project" value="InterPro"/>
</dbReference>
<reference evidence="2" key="2">
    <citation type="submission" date="2020-09" db="EMBL/GenBank/DDBJ databases">
        <authorList>
            <person name="Sun Q."/>
            <person name="Ohkuma M."/>
        </authorList>
    </citation>
    <scope>NUCLEOTIDE SEQUENCE</scope>
    <source>
        <strain evidence="2">JCM 14359</strain>
    </source>
</reference>
<organism evidence="2 3">
    <name type="scientific">Halobellus salinus</name>
    <dbReference type="NCBI Taxonomy" id="931585"/>
    <lineage>
        <taxon>Archaea</taxon>
        <taxon>Methanobacteriati</taxon>
        <taxon>Methanobacteriota</taxon>
        <taxon>Stenosarchaea group</taxon>
        <taxon>Halobacteria</taxon>
        <taxon>Halobacteriales</taxon>
        <taxon>Haloferacaceae</taxon>
        <taxon>Halobellus</taxon>
    </lineage>
</organism>
<dbReference type="EMBL" id="BMOC01000001">
    <property type="protein sequence ID" value="GGI95687.1"/>
    <property type="molecule type" value="Genomic_DNA"/>
</dbReference>
<dbReference type="InterPro" id="IPR002559">
    <property type="entry name" value="Transposase_11"/>
</dbReference>
<sequence length="173" mass="19795">MKVSVKRRPYDESQSITPKRFRVVGVRDEDADDGHRLYITNLPSKEFSPAEVSALYRARWSVELLFRELKSRYELGSFQTEKAHIVRIQVLAALLTLVVSRAILRVFVDHADDYGDGATFPPERWATTFRSVAQLVLFDIVEAYTGIHRQTYPSSSITKRSNQIHLGLHCSGR</sequence>
<name>A0A830E742_9EURY</name>
<dbReference type="Pfam" id="PF01609">
    <property type="entry name" value="DDE_Tnp_1"/>
    <property type="match status" value="1"/>
</dbReference>
<evidence type="ECO:0000259" key="1">
    <source>
        <dbReference type="Pfam" id="PF01609"/>
    </source>
</evidence>
<dbReference type="Proteomes" id="UP000653099">
    <property type="component" value="Unassembled WGS sequence"/>
</dbReference>
<dbReference type="InterPro" id="IPR012337">
    <property type="entry name" value="RNaseH-like_sf"/>
</dbReference>
<evidence type="ECO:0000313" key="3">
    <source>
        <dbReference type="Proteomes" id="UP000653099"/>
    </source>
</evidence>
<keyword evidence="3" id="KW-1185">Reference proteome</keyword>
<accession>A0A830E742</accession>
<reference evidence="2" key="1">
    <citation type="journal article" date="2014" name="Int. J. Syst. Evol. Microbiol.">
        <title>Complete genome sequence of Corynebacterium casei LMG S-19264T (=DSM 44701T), isolated from a smear-ripened cheese.</title>
        <authorList>
            <consortium name="US DOE Joint Genome Institute (JGI-PGF)"/>
            <person name="Walter F."/>
            <person name="Albersmeier A."/>
            <person name="Kalinowski J."/>
            <person name="Ruckert C."/>
        </authorList>
    </citation>
    <scope>NUCLEOTIDE SEQUENCE</scope>
    <source>
        <strain evidence="2">JCM 14359</strain>
    </source>
</reference>
<dbReference type="PANTHER" id="PTHR33258">
    <property type="entry name" value="TRANSPOSASE INSL FOR INSERTION SEQUENCE ELEMENT IS186A-RELATED"/>
    <property type="match status" value="1"/>
</dbReference>
<dbReference type="PANTHER" id="PTHR33258:SF1">
    <property type="entry name" value="TRANSPOSASE INSL FOR INSERTION SEQUENCE ELEMENT IS186A-RELATED"/>
    <property type="match status" value="1"/>
</dbReference>
<feature type="domain" description="Transposase IS4-like" evidence="1">
    <location>
        <begin position="13"/>
        <end position="98"/>
    </location>
</feature>
<dbReference type="Gene3D" id="3.90.350.10">
    <property type="entry name" value="Transposase Inhibitor Protein From Tn5, Chain A, domain 1"/>
    <property type="match status" value="1"/>
</dbReference>